<dbReference type="SUPFAM" id="SSF51735">
    <property type="entry name" value="NAD(P)-binding Rossmann-fold domains"/>
    <property type="match status" value="1"/>
</dbReference>
<dbReference type="Pfam" id="PF01370">
    <property type="entry name" value="Epimerase"/>
    <property type="match status" value="1"/>
</dbReference>
<comment type="similarity">
    <text evidence="1">Belongs to the NAD(P)-dependent epimerase/dehydratase family.</text>
</comment>
<dbReference type="Gene3D" id="3.90.25.10">
    <property type="entry name" value="UDP-galactose 4-epimerase, domain 1"/>
    <property type="match status" value="1"/>
</dbReference>
<dbReference type="Gene3D" id="3.40.50.720">
    <property type="entry name" value="NAD(P)-binding Rossmann-like Domain"/>
    <property type="match status" value="1"/>
</dbReference>
<organism evidence="3 4">
    <name type="scientific">Lactococcus lactis</name>
    <dbReference type="NCBI Taxonomy" id="1358"/>
    <lineage>
        <taxon>Bacteria</taxon>
        <taxon>Bacillati</taxon>
        <taxon>Bacillota</taxon>
        <taxon>Bacilli</taxon>
        <taxon>Lactobacillales</taxon>
        <taxon>Streptococcaceae</taxon>
        <taxon>Lactococcus</taxon>
    </lineage>
</organism>
<name>A0AAQ0R355_9LACT</name>
<evidence type="ECO:0000256" key="1">
    <source>
        <dbReference type="ARBA" id="ARBA00007637"/>
    </source>
</evidence>
<sequence length="307" mass="35575">MIEILMLGGTGFLGTNIICEIFSLNRSDIKVDIFSRGFSKTSKINKRYICTLENIDILEKENVLKNISKYDYIIDLAETADVGAKDIGIYLDEIEKYFTLLKSKGKYIYISSSEVYGHVDCEEGIKITESTIPKPESIYALRKIIKEQELFWLSYKFEKDILVVRPCSVYGKYQYDKKLITQAIRHFLFKIPLNITNPDLVKNYISAKDFSKILCKLILEDKKGIYNISTNENYSNYQIVEMIAHTLKFEVTNIAHDTDEAFQRNNDGNRYSTNSYKLLEDTDWKPTHSLLTDLNEIIQGIKEYESS</sequence>
<proteinExistence type="inferred from homology"/>
<dbReference type="Proteomes" id="UP000215635">
    <property type="component" value="Unassembled WGS sequence"/>
</dbReference>
<dbReference type="AlphaFoldDB" id="A0AAQ0R355"/>
<dbReference type="EMBL" id="NCWV01000008">
    <property type="protein sequence ID" value="PAK88841.1"/>
    <property type="molecule type" value="Genomic_DNA"/>
</dbReference>
<comment type="caution">
    <text evidence="3">The sequence shown here is derived from an EMBL/GenBank/DDBJ whole genome shotgun (WGS) entry which is preliminary data.</text>
</comment>
<evidence type="ECO:0000313" key="4">
    <source>
        <dbReference type="Proteomes" id="UP000215635"/>
    </source>
</evidence>
<dbReference type="PANTHER" id="PTHR43000">
    <property type="entry name" value="DTDP-D-GLUCOSE 4,6-DEHYDRATASE-RELATED"/>
    <property type="match status" value="1"/>
</dbReference>
<dbReference type="InterPro" id="IPR001509">
    <property type="entry name" value="Epimerase_deHydtase"/>
</dbReference>
<evidence type="ECO:0000313" key="3">
    <source>
        <dbReference type="EMBL" id="PAK88841.1"/>
    </source>
</evidence>
<dbReference type="InterPro" id="IPR036291">
    <property type="entry name" value="NAD(P)-bd_dom_sf"/>
</dbReference>
<reference evidence="3 4" key="1">
    <citation type="submission" date="2017-04" db="EMBL/GenBank/DDBJ databases">
        <title>Kefir bacterial isolates.</title>
        <authorList>
            <person name="Kim Y."/>
            <person name="Blasche S."/>
            <person name="Patil K.R."/>
        </authorList>
    </citation>
    <scope>NUCLEOTIDE SEQUENCE [LARGE SCALE GENOMIC DNA]</scope>
    <source>
        <strain evidence="3 4">OG2</strain>
    </source>
</reference>
<dbReference type="RefSeq" id="WP_095348197.1">
    <property type="nucleotide sequence ID" value="NZ_CP184687.1"/>
</dbReference>
<protein>
    <recommendedName>
        <fullName evidence="2">NAD-dependent epimerase/dehydratase domain-containing protein</fullName>
    </recommendedName>
</protein>
<evidence type="ECO:0000259" key="2">
    <source>
        <dbReference type="Pfam" id="PF01370"/>
    </source>
</evidence>
<gene>
    <name evidence="3" type="ORF">B8W88_07625</name>
</gene>
<feature type="domain" description="NAD-dependent epimerase/dehydratase" evidence="2">
    <location>
        <begin position="4"/>
        <end position="228"/>
    </location>
</feature>
<accession>A0AAQ0R355</accession>